<dbReference type="SMART" id="SM00174">
    <property type="entry name" value="RHO"/>
    <property type="match status" value="1"/>
</dbReference>
<dbReference type="SMART" id="SM00173">
    <property type="entry name" value="RAS"/>
    <property type="match status" value="1"/>
</dbReference>
<evidence type="ECO:0000313" key="5">
    <source>
        <dbReference type="EMBL" id="CAI39385.1"/>
    </source>
</evidence>
<dbReference type="EMBL" id="CR932709">
    <property type="protein sequence ID" value="CAI39385.1"/>
    <property type="molecule type" value="Genomic_DNA"/>
</dbReference>
<evidence type="ECO:0000256" key="1">
    <source>
        <dbReference type="ARBA" id="ARBA00004308"/>
    </source>
</evidence>
<dbReference type="SMART" id="SM00176">
    <property type="entry name" value="RAN"/>
    <property type="match status" value="1"/>
</dbReference>
<proteinExistence type="inferred from homology"/>
<sequence>MSSYAYLFKFIIIGDSKLGVGKSCLLLQFLDRKFKLDHDTTIGVEFGSKTLNIRQKNIKLQIWDTAGQESFKSITRSYYRGSICALIVYDVTSRDSFENITRWMEETKSYANDKITLVLVANKTDLSDKRVISAEEGQTFAKKHDLIFVEASAKTGFQVDKIFQEAAEAVLKKIEQRDIDATNESIGVRIGSQMTEEMVEKQKEQQKPKCC</sequence>
<evidence type="ECO:0000256" key="4">
    <source>
        <dbReference type="ARBA" id="ARBA00023136"/>
    </source>
</evidence>
<dbReference type="GO" id="GO:0012505">
    <property type="term" value="C:endomembrane system"/>
    <property type="evidence" value="ECO:0007669"/>
    <property type="project" value="UniProtKB-SubCell"/>
</dbReference>
<dbReference type="InterPro" id="IPR001806">
    <property type="entry name" value="Small_GTPase"/>
</dbReference>
<dbReference type="AlphaFoldDB" id="Q3SDH3"/>
<dbReference type="PROSITE" id="PS51421">
    <property type="entry name" value="RAS"/>
    <property type="match status" value="1"/>
</dbReference>
<dbReference type="InterPro" id="IPR005225">
    <property type="entry name" value="Small_GTP-bd"/>
</dbReference>
<dbReference type="FunFam" id="3.40.50.300:FF:000586">
    <property type="entry name" value="Rab family GTPase"/>
    <property type="match status" value="1"/>
</dbReference>
<dbReference type="PANTHER" id="PTHR47979">
    <property type="entry name" value="DRAB11-RELATED"/>
    <property type="match status" value="1"/>
</dbReference>
<dbReference type="PROSITE" id="PS51420">
    <property type="entry name" value="RHO"/>
    <property type="match status" value="1"/>
</dbReference>
<comment type="subcellular location">
    <subcellularLocation>
        <location evidence="1">Endomembrane system</location>
    </subcellularLocation>
</comment>
<dbReference type="GO" id="GO:0003924">
    <property type="term" value="F:GTPase activity"/>
    <property type="evidence" value="ECO:0007669"/>
    <property type="project" value="InterPro"/>
</dbReference>
<dbReference type="InterPro" id="IPR027417">
    <property type="entry name" value="P-loop_NTPase"/>
</dbReference>
<gene>
    <name evidence="5" type="primary">rab_B70</name>
</gene>
<protein>
    <submittedName>
        <fullName evidence="5">Rab_B70 protein</fullName>
    </submittedName>
</protein>
<comment type="similarity">
    <text evidence="2">Belongs to the small GTPase superfamily. Rab family.</text>
</comment>
<dbReference type="Pfam" id="PF00071">
    <property type="entry name" value="Ras"/>
    <property type="match status" value="1"/>
</dbReference>
<keyword evidence="3" id="KW-0547">Nucleotide-binding</keyword>
<reference evidence="5" key="2">
    <citation type="submission" date="2005-09" db="EMBL/GenBank/DDBJ databases">
        <title>Paramecium tetraurelia small GTP-binding-related protein genes.</title>
        <authorList>
            <person name="Cohen J."/>
        </authorList>
    </citation>
    <scope>NUCLEOTIDE SEQUENCE</scope>
</reference>
<evidence type="ECO:0000256" key="2">
    <source>
        <dbReference type="ARBA" id="ARBA00006270"/>
    </source>
</evidence>
<dbReference type="PRINTS" id="PR00449">
    <property type="entry name" value="RASTRNSFRMNG"/>
</dbReference>
<organism evidence="5">
    <name type="scientific">Paramecium tetraurelia</name>
    <dbReference type="NCBI Taxonomy" id="5888"/>
    <lineage>
        <taxon>Eukaryota</taxon>
        <taxon>Sar</taxon>
        <taxon>Alveolata</taxon>
        <taxon>Ciliophora</taxon>
        <taxon>Intramacronucleata</taxon>
        <taxon>Oligohymenophorea</taxon>
        <taxon>Peniculida</taxon>
        <taxon>Parameciidae</taxon>
        <taxon>Paramecium</taxon>
    </lineage>
</organism>
<dbReference type="PROSITE" id="PS51419">
    <property type="entry name" value="RAB"/>
    <property type="match status" value="1"/>
</dbReference>
<reference evidence="5" key="1">
    <citation type="submission" date="2005-01" db="EMBL/GenBank/DDBJ databases">
        <authorList>
            <person name="Genoscope"/>
        </authorList>
    </citation>
    <scope>NUCLEOTIDE SEQUENCE</scope>
</reference>
<accession>Q3SDH3</accession>
<dbReference type="NCBIfam" id="TIGR00231">
    <property type="entry name" value="small_GTP"/>
    <property type="match status" value="1"/>
</dbReference>
<dbReference type="InterPro" id="IPR050209">
    <property type="entry name" value="Rab_GTPases_membrane_traffic"/>
</dbReference>
<dbReference type="SUPFAM" id="SSF52540">
    <property type="entry name" value="P-loop containing nucleoside triphosphate hydrolases"/>
    <property type="match status" value="1"/>
</dbReference>
<name>Q3SDH3_PARTE</name>
<dbReference type="SMART" id="SM00175">
    <property type="entry name" value="RAB"/>
    <property type="match status" value="1"/>
</dbReference>
<dbReference type="Gene3D" id="3.40.50.300">
    <property type="entry name" value="P-loop containing nucleotide triphosphate hydrolases"/>
    <property type="match status" value="1"/>
</dbReference>
<evidence type="ECO:0000256" key="3">
    <source>
        <dbReference type="ARBA" id="ARBA00022741"/>
    </source>
</evidence>
<keyword evidence="4" id="KW-0472">Membrane</keyword>
<dbReference type="GO" id="GO:0005525">
    <property type="term" value="F:GTP binding"/>
    <property type="evidence" value="ECO:0007669"/>
    <property type="project" value="InterPro"/>
</dbReference>